<evidence type="ECO:0000256" key="9">
    <source>
        <dbReference type="PIRSR" id="PIRSR000445-1"/>
    </source>
</evidence>
<comment type="domain">
    <text evidence="8">Possesses an unusual extended V-shaped dimeric structure with each monomer consisting of three distinct domains arranged along a curved 'spinal' alpha-helix. The N-terminal catalytic domain specifically recognizes the glutamate moiety of the substrate. The second domain is the NADPH-binding domain, and the third C-terminal domain is responsible for dimerization.</text>
</comment>
<dbReference type="FunFam" id="3.30.460.30:FF:000001">
    <property type="entry name" value="Glutamyl-tRNA reductase"/>
    <property type="match status" value="1"/>
</dbReference>
<dbReference type="SUPFAM" id="SSF51735">
    <property type="entry name" value="NAD(P)-binding Rossmann-fold domains"/>
    <property type="match status" value="1"/>
</dbReference>
<comment type="catalytic activity">
    <reaction evidence="7 8 13">
        <text>(S)-4-amino-5-oxopentanoate + tRNA(Glu) + NADP(+) = L-glutamyl-tRNA(Glu) + NADPH + H(+)</text>
        <dbReference type="Rhea" id="RHEA:12344"/>
        <dbReference type="Rhea" id="RHEA-COMP:9663"/>
        <dbReference type="Rhea" id="RHEA-COMP:9680"/>
        <dbReference type="ChEBI" id="CHEBI:15378"/>
        <dbReference type="ChEBI" id="CHEBI:57501"/>
        <dbReference type="ChEBI" id="CHEBI:57783"/>
        <dbReference type="ChEBI" id="CHEBI:58349"/>
        <dbReference type="ChEBI" id="CHEBI:78442"/>
        <dbReference type="ChEBI" id="CHEBI:78520"/>
        <dbReference type="EC" id="1.2.1.70"/>
    </reaction>
</comment>
<accession>A0A5M6DM98</accession>
<dbReference type="InterPro" id="IPR036291">
    <property type="entry name" value="NAD(P)-bd_dom_sf"/>
</dbReference>
<dbReference type="InterPro" id="IPR036343">
    <property type="entry name" value="GluRdtase_N_sf"/>
</dbReference>
<evidence type="ECO:0000256" key="5">
    <source>
        <dbReference type="ARBA" id="ARBA00023002"/>
    </source>
</evidence>
<feature type="binding site" evidence="8 10">
    <location>
        <begin position="116"/>
        <end position="118"/>
    </location>
    <ligand>
        <name>substrate</name>
    </ligand>
</feature>
<dbReference type="PANTHER" id="PTHR43013:SF1">
    <property type="entry name" value="GLUTAMYL-TRNA REDUCTASE"/>
    <property type="match status" value="1"/>
</dbReference>
<comment type="similarity">
    <text evidence="2 8 13">Belongs to the glutamyl-tRNA reductase family.</text>
</comment>
<dbReference type="NCBIfam" id="TIGR01035">
    <property type="entry name" value="hemA"/>
    <property type="match status" value="1"/>
</dbReference>
<dbReference type="InterPro" id="IPR006151">
    <property type="entry name" value="Shikm_DH/Glu-tRNA_Rdtase"/>
</dbReference>
<dbReference type="Pfam" id="PF00745">
    <property type="entry name" value="GlutR_dimer"/>
    <property type="match status" value="1"/>
</dbReference>
<dbReference type="AlphaFoldDB" id="A0A5M6DM98"/>
<dbReference type="EC" id="1.2.1.70" evidence="3 8"/>
<keyword evidence="4 8" id="KW-0521">NADP</keyword>
<comment type="caution">
    <text evidence="17">The sequence shown here is derived from an EMBL/GenBank/DDBJ whole genome shotgun (WGS) entry which is preliminary data.</text>
</comment>
<feature type="site" description="Important for activity" evidence="8 12">
    <location>
        <position position="101"/>
    </location>
</feature>
<evidence type="ECO:0000256" key="6">
    <source>
        <dbReference type="ARBA" id="ARBA00023244"/>
    </source>
</evidence>
<dbReference type="RefSeq" id="WP_150086979.1">
    <property type="nucleotide sequence ID" value="NZ_VWSF01000002.1"/>
</dbReference>
<dbReference type="InterPro" id="IPR015896">
    <property type="entry name" value="4pyrrol_synth_GluRdtase_dimer"/>
</dbReference>
<dbReference type="Proteomes" id="UP000323426">
    <property type="component" value="Unassembled WGS sequence"/>
</dbReference>
<feature type="domain" description="Quinate/shikimate 5-dehydrogenase/glutamyl-tRNA reductase" evidence="15">
    <location>
        <begin position="173"/>
        <end position="303"/>
    </location>
</feature>
<evidence type="ECO:0000256" key="8">
    <source>
        <dbReference type="HAMAP-Rule" id="MF_00087"/>
    </source>
</evidence>
<keyword evidence="18" id="KW-1185">Reference proteome</keyword>
<evidence type="ECO:0000256" key="10">
    <source>
        <dbReference type="PIRSR" id="PIRSR000445-2"/>
    </source>
</evidence>
<dbReference type="Gene3D" id="3.30.460.30">
    <property type="entry name" value="Glutamyl-tRNA reductase, N-terminal domain"/>
    <property type="match status" value="1"/>
</dbReference>
<dbReference type="InterPro" id="IPR036453">
    <property type="entry name" value="GluRdtase_dimer_dom_sf"/>
</dbReference>
<dbReference type="EMBL" id="VWSF01000002">
    <property type="protein sequence ID" value="KAA5548651.1"/>
    <property type="molecule type" value="Genomic_DNA"/>
</dbReference>
<evidence type="ECO:0000313" key="18">
    <source>
        <dbReference type="Proteomes" id="UP000323426"/>
    </source>
</evidence>
<feature type="binding site" evidence="8 11">
    <location>
        <begin position="191"/>
        <end position="196"/>
    </location>
    <ligand>
        <name>NADP(+)</name>
        <dbReference type="ChEBI" id="CHEBI:58349"/>
    </ligand>
</feature>
<comment type="pathway">
    <text evidence="1 8 13">Porphyrin-containing compound metabolism; protoporphyrin-IX biosynthesis; 5-aminolevulinate from L-glutamyl-tRNA(Glu): step 1/2.</text>
</comment>
<dbReference type="SUPFAM" id="SSF69742">
    <property type="entry name" value="Glutamyl tRNA-reductase catalytic, N-terminal domain"/>
    <property type="match status" value="1"/>
</dbReference>
<keyword evidence="6 8" id="KW-0627">Porphyrin biosynthesis</keyword>
<dbReference type="Pfam" id="PF05201">
    <property type="entry name" value="GlutR_N"/>
    <property type="match status" value="1"/>
</dbReference>
<sequence>MPNQFKVLTLSYKNAPIDIREMVSLNESACRNLLEGIKEFTPVREALVLSTCNRTEIYYVADKDYNQEMLKLLAMQKGFIGVKKITPYFRHITEANLAVQHLFRVTLGLESQVAGDMQIMNQVKHAYQWAADAEMAGPFLHRLLHTIFFANKRVANETSFRDGAASVAYATVELVEELTKNNQNPRVLMIGLGDIGATVCRNFVKTNLKNVVITNRTYNKAEALAQECNQVAAPWENVWDEIKAADVVISSVPGDCFFIGAAAVASQEMSAAKSFIDLSMPRSIDSAIAQLPGASVHNIDSIRNRATVALEKRLAAVPQVEVIIAEAMAEFNTWTKEMAISPAVQQFKNTLEQIRQQEVARYVKNLGAVEKDLLEEVTRNILQKIVKLPVLELKAACQRGESETLLEGLQALFNLEKQTA</sequence>
<name>A0A5M6DM98_9BACT</name>
<dbReference type="PIRSF" id="PIRSF000445">
    <property type="entry name" value="4pyrrol_synth_GluRdtase"/>
    <property type="match status" value="1"/>
</dbReference>
<evidence type="ECO:0000256" key="12">
    <source>
        <dbReference type="PIRSR" id="PIRSR000445-4"/>
    </source>
</evidence>
<dbReference type="HAMAP" id="MF_00087">
    <property type="entry name" value="Glu_tRNA_reductase"/>
    <property type="match status" value="1"/>
</dbReference>
<dbReference type="GO" id="GO:0050661">
    <property type="term" value="F:NADP binding"/>
    <property type="evidence" value="ECO:0007669"/>
    <property type="project" value="InterPro"/>
</dbReference>
<evidence type="ECO:0000259" key="15">
    <source>
        <dbReference type="Pfam" id="PF01488"/>
    </source>
</evidence>
<feature type="binding site" evidence="8 10">
    <location>
        <begin position="51"/>
        <end position="54"/>
    </location>
    <ligand>
        <name>substrate</name>
    </ligand>
</feature>
<feature type="binding site" evidence="8 10">
    <location>
        <position position="111"/>
    </location>
    <ligand>
        <name>substrate</name>
    </ligand>
</feature>
<dbReference type="InterPro" id="IPR000343">
    <property type="entry name" value="4pyrrol_synth_GluRdtase"/>
</dbReference>
<gene>
    <name evidence="8" type="primary">hemA</name>
    <name evidence="17" type="ORF">F0145_03815</name>
</gene>
<proteinExistence type="inferred from homology"/>
<feature type="active site" description="Nucleophile" evidence="8 9">
    <location>
        <position position="52"/>
    </location>
</feature>
<evidence type="ECO:0000256" key="1">
    <source>
        <dbReference type="ARBA" id="ARBA00005059"/>
    </source>
</evidence>
<evidence type="ECO:0000313" key="17">
    <source>
        <dbReference type="EMBL" id="KAA5548651.1"/>
    </source>
</evidence>
<evidence type="ECO:0000256" key="13">
    <source>
        <dbReference type="RuleBase" id="RU000584"/>
    </source>
</evidence>
<comment type="subunit">
    <text evidence="8">Homodimer.</text>
</comment>
<dbReference type="PANTHER" id="PTHR43013">
    <property type="entry name" value="GLUTAMYL-TRNA REDUCTASE"/>
    <property type="match status" value="1"/>
</dbReference>
<evidence type="ECO:0000259" key="16">
    <source>
        <dbReference type="Pfam" id="PF05201"/>
    </source>
</evidence>
<evidence type="ECO:0000256" key="7">
    <source>
        <dbReference type="ARBA" id="ARBA00047464"/>
    </source>
</evidence>
<evidence type="ECO:0000256" key="4">
    <source>
        <dbReference type="ARBA" id="ARBA00022857"/>
    </source>
</evidence>
<protein>
    <recommendedName>
        <fullName evidence="3 8">Glutamyl-tRNA reductase</fullName>
        <shortName evidence="8">GluTR</shortName>
        <ecNumber evidence="3 8">1.2.1.70</ecNumber>
    </recommendedName>
</protein>
<dbReference type="GO" id="GO:0019353">
    <property type="term" value="P:protoporphyrinogen IX biosynthetic process from glutamate"/>
    <property type="evidence" value="ECO:0007669"/>
    <property type="project" value="TreeGrafter"/>
</dbReference>
<evidence type="ECO:0000256" key="11">
    <source>
        <dbReference type="PIRSR" id="PIRSR000445-3"/>
    </source>
</evidence>
<dbReference type="Gene3D" id="3.40.50.720">
    <property type="entry name" value="NAD(P)-binding Rossmann-like Domain"/>
    <property type="match status" value="1"/>
</dbReference>
<organism evidence="17 18">
    <name type="scientific">Adhaeribacter rhizoryzae</name>
    <dbReference type="NCBI Taxonomy" id="2607907"/>
    <lineage>
        <taxon>Bacteria</taxon>
        <taxon>Pseudomonadati</taxon>
        <taxon>Bacteroidota</taxon>
        <taxon>Cytophagia</taxon>
        <taxon>Cytophagales</taxon>
        <taxon>Hymenobacteraceae</taxon>
        <taxon>Adhaeribacter</taxon>
    </lineage>
</organism>
<feature type="binding site" evidence="8 10">
    <location>
        <position position="122"/>
    </location>
    <ligand>
        <name>substrate</name>
    </ligand>
</feature>
<comment type="function">
    <text evidence="8">Catalyzes the NADPH-dependent reduction of glutamyl-tRNA(Glu) to glutamate 1-semialdehyde (GSA).</text>
</comment>
<comment type="miscellaneous">
    <text evidence="8">During catalysis, the active site Cys acts as a nucleophile attacking the alpha-carbonyl group of tRNA-bound glutamate with the formation of a thioester intermediate between enzyme and glutamate, and the concomitant release of tRNA(Glu). The thioester intermediate is finally reduced by direct hydride transfer from NADPH, to form the product GSA.</text>
</comment>
<feature type="domain" description="Tetrapyrrole biosynthesis glutamyl-tRNA reductase dimerisation" evidence="14">
    <location>
        <begin position="319"/>
        <end position="415"/>
    </location>
</feature>
<dbReference type="UniPathway" id="UPA00251">
    <property type="reaction ID" value="UER00316"/>
</dbReference>
<dbReference type="SUPFAM" id="SSF69075">
    <property type="entry name" value="Glutamyl tRNA-reductase dimerization domain"/>
    <property type="match status" value="1"/>
</dbReference>
<dbReference type="Pfam" id="PF01488">
    <property type="entry name" value="Shikimate_DH"/>
    <property type="match status" value="1"/>
</dbReference>
<feature type="domain" description="Glutamyl-tRNA reductase N-terminal" evidence="16">
    <location>
        <begin position="9"/>
        <end position="158"/>
    </location>
</feature>
<evidence type="ECO:0000256" key="2">
    <source>
        <dbReference type="ARBA" id="ARBA00005916"/>
    </source>
</evidence>
<dbReference type="InterPro" id="IPR015895">
    <property type="entry name" value="4pyrrol_synth_GluRdtase_N"/>
</dbReference>
<dbReference type="GO" id="GO:0008883">
    <property type="term" value="F:glutamyl-tRNA reductase activity"/>
    <property type="evidence" value="ECO:0007669"/>
    <property type="project" value="UniProtKB-UniRule"/>
</dbReference>
<reference evidence="17 18" key="1">
    <citation type="submission" date="2019-09" db="EMBL/GenBank/DDBJ databases">
        <title>Genome sequence and assembly of Adhaeribacter sp.</title>
        <authorList>
            <person name="Chhetri G."/>
        </authorList>
    </citation>
    <scope>NUCLEOTIDE SEQUENCE [LARGE SCALE GENOMIC DNA]</scope>
    <source>
        <strain evidence="17 18">DK36</strain>
    </source>
</reference>
<evidence type="ECO:0000259" key="14">
    <source>
        <dbReference type="Pfam" id="PF00745"/>
    </source>
</evidence>
<keyword evidence="5 8" id="KW-0560">Oxidoreductase</keyword>
<evidence type="ECO:0000256" key="3">
    <source>
        <dbReference type="ARBA" id="ARBA00012970"/>
    </source>
</evidence>